<accession>A0A836IDQ3</accession>
<dbReference type="RefSeq" id="XP_067753277.1">
    <property type="nucleotide sequence ID" value="XM_067897120.1"/>
</dbReference>
<feature type="compositionally biased region" description="Basic and acidic residues" evidence="1">
    <location>
        <begin position="841"/>
        <end position="857"/>
    </location>
</feature>
<protein>
    <submittedName>
        <fullName evidence="2">Uncharacterized protein</fullName>
    </submittedName>
</protein>
<feature type="region of interest" description="Disordered" evidence="1">
    <location>
        <begin position="586"/>
        <end position="620"/>
    </location>
</feature>
<dbReference type="InterPro" id="IPR008984">
    <property type="entry name" value="SMAD_FHA_dom_sf"/>
</dbReference>
<reference evidence="2 3" key="1">
    <citation type="submission" date="2021-02" db="EMBL/GenBank/DDBJ databases">
        <title>Porcisia hertigi Genome sequencing and assembly.</title>
        <authorList>
            <person name="Almutairi H."/>
            <person name="Gatherer D."/>
        </authorList>
    </citation>
    <scope>NUCLEOTIDE SEQUENCE [LARGE SCALE GENOMIC DNA]</scope>
    <source>
        <strain evidence="2 3">C119</strain>
    </source>
</reference>
<proteinExistence type="predicted"/>
<dbReference type="OrthoDB" id="273160at2759"/>
<comment type="caution">
    <text evidence="2">The sequence shown here is derived from an EMBL/GenBank/DDBJ whole genome shotgun (WGS) entry which is preliminary data.</text>
</comment>
<dbReference type="SUPFAM" id="SSF49879">
    <property type="entry name" value="SMAD/FHA domain"/>
    <property type="match status" value="1"/>
</dbReference>
<dbReference type="GeneID" id="94287197"/>
<dbReference type="AlphaFoldDB" id="A0A836IDQ3"/>
<evidence type="ECO:0000313" key="2">
    <source>
        <dbReference type="EMBL" id="KAG5492493.1"/>
    </source>
</evidence>
<keyword evidence="3" id="KW-1185">Reference proteome</keyword>
<evidence type="ECO:0000313" key="3">
    <source>
        <dbReference type="Proteomes" id="UP000674318"/>
    </source>
</evidence>
<feature type="region of interest" description="Disordered" evidence="1">
    <location>
        <begin position="547"/>
        <end position="574"/>
    </location>
</feature>
<feature type="compositionally biased region" description="Basic residues" evidence="1">
    <location>
        <begin position="824"/>
        <end position="840"/>
    </location>
</feature>
<name>A0A836IDQ3_9TRYP</name>
<gene>
    <name evidence="2" type="ORF">JKF63_01071</name>
</gene>
<dbReference type="Proteomes" id="UP000674318">
    <property type="component" value="Chromosome 35"/>
</dbReference>
<feature type="region of interest" description="Disordered" evidence="1">
    <location>
        <begin position="474"/>
        <end position="527"/>
    </location>
</feature>
<sequence length="878" mass="95733">MARKKASKKAASSVAAVSHDRPLNAGPGEPVNFQLAVVNSCLCNEDVRLPRLPTPALLSPFYTQYDSTASLRTSPWERDYWCTKVAHVVLGRHSALPAVYRLRHECAGRLHVRIVYVRAASVHRQLHKAYPPLFRSPMDAIMTSESGSDDDVVVVEPTTRGDRAVADAADPSSPTVFTVPYYLLINHSENPVFVDQDRVPQGRSVALREGDVLSFLECAFDADGGVLDKVECTDVGGCTEGKYGCTSVNAEAEGCAAGAVEHIQRLAKESLWRCVDALQQSSLTALADHEVRVANRAVAIRRFYQVPHVIQEYMRWWHRHTTQLLERHRVKDTHAVSPPAEPRGADFSWMVSGNHLVRAPSIANSDLTSVMPAYTKTEDDSDPSAATAVPSSVTLFPSAQHSDSYSPCVSFHVPQERFSEDVLHAPPVVMALRQWLRDTEGLEEVTDDVHSPLAARLVLDRAWLWRLVRRHQQQGTSRSLAPSPAAHDTLSPSPVKLEHKTTSAGLVCPGTVKTQDGRNPASGPLLHVKSSSLQSAPTDMEEHFRITLPNGFDDPATTGGSASQTLTGTPPRRESVVRAMLEELRRSRSKEKGHATGQGTQDLLPSSFGKEQNGNTKIARTAPGVHRRLCLDTNPICVYAKSNTCTATRPVSGERPQSSLNNLFSPPMSVGMPSCVPAVRVRPAALPVYVFTRRSPSPDVYTRERTSFTYSHSSSPTMMGHVRGSGAAGSTSNPSAVKQFVYYYDPDDRPSNEATEVLGRHQRKSTDGGTTINPSPALVEPSSPTPTTVMPLPRDSHIDSSTADDGLLWVDEAEGAEETPRSAMARKRRPAKKSTAKRKRDSSEKRHLSASEAKAARADGTSVPGDEPPPTRTAMTMQ</sequence>
<organism evidence="2 3">
    <name type="scientific">Porcisia hertigi</name>
    <dbReference type="NCBI Taxonomy" id="2761500"/>
    <lineage>
        <taxon>Eukaryota</taxon>
        <taxon>Discoba</taxon>
        <taxon>Euglenozoa</taxon>
        <taxon>Kinetoplastea</taxon>
        <taxon>Metakinetoplastina</taxon>
        <taxon>Trypanosomatida</taxon>
        <taxon>Trypanosomatidae</taxon>
        <taxon>Leishmaniinae</taxon>
        <taxon>Porcisia</taxon>
    </lineage>
</organism>
<feature type="compositionally biased region" description="Polar residues" evidence="1">
    <location>
        <begin position="597"/>
        <end position="618"/>
    </location>
</feature>
<dbReference type="EMBL" id="JAFJZO010000035">
    <property type="protein sequence ID" value="KAG5492493.1"/>
    <property type="molecule type" value="Genomic_DNA"/>
</dbReference>
<feature type="compositionally biased region" description="Polar residues" evidence="1">
    <location>
        <begin position="558"/>
        <end position="568"/>
    </location>
</feature>
<feature type="region of interest" description="Disordered" evidence="1">
    <location>
        <begin position="747"/>
        <end position="878"/>
    </location>
</feature>
<evidence type="ECO:0000256" key="1">
    <source>
        <dbReference type="SAM" id="MobiDB-lite"/>
    </source>
</evidence>
<dbReference type="KEGG" id="phet:94287197"/>